<dbReference type="RefSeq" id="WP_109331863.1">
    <property type="nucleotide sequence ID" value="NZ_CP029356.1"/>
</dbReference>
<keyword evidence="1" id="KW-0413">Isomerase</keyword>
<reference evidence="2" key="1">
    <citation type="submission" date="2018-05" db="EMBL/GenBank/DDBJ databases">
        <title>Azospirillum thermophila sp. nov., a novel isolated from hot spring.</title>
        <authorList>
            <person name="Zhao Z."/>
        </authorList>
    </citation>
    <scope>NUCLEOTIDE SEQUENCE [LARGE SCALE GENOMIC DNA]</scope>
    <source>
        <strain evidence="2">CFH 70021</strain>
        <plasmid evidence="2">unnamed1</plasmid>
    </source>
</reference>
<dbReference type="KEGG" id="azz:DEW08_23635"/>
<geneLocation type="plasmid" evidence="1 2">
    <name>unnamed1</name>
</geneLocation>
<dbReference type="AlphaFoldDB" id="A0A2S2CX38"/>
<accession>A0A2S2CX38</accession>
<proteinExistence type="predicted"/>
<dbReference type="Gene3D" id="3.40.30.10">
    <property type="entry name" value="Glutaredoxin"/>
    <property type="match status" value="1"/>
</dbReference>
<dbReference type="CDD" id="cd03025">
    <property type="entry name" value="DsbA_FrnE_like"/>
    <property type="match status" value="1"/>
</dbReference>
<name>A0A2S2CX38_9PROT</name>
<gene>
    <name evidence="1" type="ORF">DEW08_23635</name>
</gene>
<dbReference type="EMBL" id="CP029356">
    <property type="protein sequence ID" value="AWK89018.1"/>
    <property type="molecule type" value="Genomic_DNA"/>
</dbReference>
<keyword evidence="1" id="KW-0614">Plasmid</keyword>
<sequence>MADRLRLFYLFDPLCGWCYGASAIVRRLAALPGVELVPSPTGLFSGDGARPMDEAFAAYAWANDQRIERLTGQPFTEDYRHRVLGDRSRPFDSGPATLTLAAVAVTEPGRELEALAAIQAVRYVEGRDITDAAVLCDMLHACGLVEAARRLAAPDAPLHAADEARRTAASGLMHRFGLTGVPALVAGEGAGARPVGANRLFGDFDLLVRTIRPT</sequence>
<dbReference type="OrthoDB" id="9813770at2"/>
<evidence type="ECO:0000313" key="2">
    <source>
        <dbReference type="Proteomes" id="UP000245629"/>
    </source>
</evidence>
<dbReference type="GO" id="GO:0016853">
    <property type="term" value="F:isomerase activity"/>
    <property type="evidence" value="ECO:0007669"/>
    <property type="project" value="UniProtKB-KW"/>
</dbReference>
<organism evidence="1 2">
    <name type="scientific">Azospirillum thermophilum</name>
    <dbReference type="NCBI Taxonomy" id="2202148"/>
    <lineage>
        <taxon>Bacteria</taxon>
        <taxon>Pseudomonadati</taxon>
        <taxon>Pseudomonadota</taxon>
        <taxon>Alphaproteobacteria</taxon>
        <taxon>Rhodospirillales</taxon>
        <taxon>Azospirillaceae</taxon>
        <taxon>Azospirillum</taxon>
    </lineage>
</organism>
<dbReference type="SUPFAM" id="SSF52833">
    <property type="entry name" value="Thioredoxin-like"/>
    <property type="match status" value="1"/>
</dbReference>
<keyword evidence="2" id="KW-1185">Reference proteome</keyword>
<dbReference type="Proteomes" id="UP000245629">
    <property type="component" value="Plasmid unnamed1"/>
</dbReference>
<evidence type="ECO:0000313" key="1">
    <source>
        <dbReference type="EMBL" id="AWK89018.1"/>
    </source>
</evidence>
<protein>
    <submittedName>
        <fullName evidence="1">Protein-disulfide isomerase</fullName>
    </submittedName>
</protein>
<dbReference type="InterPro" id="IPR036249">
    <property type="entry name" value="Thioredoxin-like_sf"/>
</dbReference>